<reference evidence="1 2" key="1">
    <citation type="submission" date="2024-06" db="EMBL/GenBank/DDBJ databases">
        <title>Genomic Encyclopedia of Type Strains, Phase IV (KMG-IV): sequencing the most valuable type-strain genomes for metagenomic binning, comparative biology and taxonomic classification.</title>
        <authorList>
            <person name="Goeker M."/>
        </authorList>
    </citation>
    <scope>NUCLEOTIDE SEQUENCE [LARGE SCALE GENOMIC DNA]</scope>
    <source>
        <strain evidence="1 2">DSM 29780</strain>
    </source>
</reference>
<comment type="caution">
    <text evidence="1">The sequence shown here is derived from an EMBL/GenBank/DDBJ whole genome shotgun (WGS) entry which is preliminary data.</text>
</comment>
<keyword evidence="2" id="KW-1185">Reference proteome</keyword>
<gene>
    <name evidence="1" type="ORF">ABID16_003044</name>
</gene>
<evidence type="ECO:0000313" key="1">
    <source>
        <dbReference type="EMBL" id="MET3614707.1"/>
    </source>
</evidence>
<dbReference type="EMBL" id="JBEPMB010000004">
    <property type="protein sequence ID" value="MET3614707.1"/>
    <property type="molecule type" value="Genomic_DNA"/>
</dbReference>
<accession>A0ABV2J1S7</accession>
<evidence type="ECO:0000313" key="2">
    <source>
        <dbReference type="Proteomes" id="UP001549047"/>
    </source>
</evidence>
<dbReference type="RefSeq" id="WP_354557184.1">
    <property type="nucleotide sequence ID" value="NZ_JBEPMB010000004.1"/>
</dbReference>
<dbReference type="Proteomes" id="UP001549047">
    <property type="component" value="Unassembled WGS sequence"/>
</dbReference>
<protein>
    <submittedName>
        <fullName evidence="1">Transcriptional regulator</fullName>
    </submittedName>
</protein>
<proteinExistence type="predicted"/>
<sequence length="74" mass="8106">MTRLLEKAIDIIRNLPDQRQDELAVALFAAAGAGAVDLSEAEFIAVQEGLEDVRAGRFADPSEIEAIFARHRRA</sequence>
<organism evidence="1 2">
    <name type="scientific">Rhizobium aquaticum</name>
    <dbReference type="NCBI Taxonomy" id="1549636"/>
    <lineage>
        <taxon>Bacteria</taxon>
        <taxon>Pseudomonadati</taxon>
        <taxon>Pseudomonadota</taxon>
        <taxon>Alphaproteobacteria</taxon>
        <taxon>Hyphomicrobiales</taxon>
        <taxon>Rhizobiaceae</taxon>
        <taxon>Rhizobium/Agrobacterium group</taxon>
        <taxon>Rhizobium</taxon>
    </lineage>
</organism>
<name>A0ABV2J1S7_9HYPH</name>